<dbReference type="NCBIfam" id="TIGR01687">
    <property type="entry name" value="moaD_arch"/>
    <property type="match status" value="1"/>
</dbReference>
<organism evidence="1 2">
    <name type="scientific">Odinarchaeota yellowstonii (strain LCB_4)</name>
    <dbReference type="NCBI Taxonomy" id="1841599"/>
    <lineage>
        <taxon>Archaea</taxon>
        <taxon>Promethearchaeati</taxon>
        <taxon>Candidatus Odinarchaeota</taxon>
        <taxon>Candidatus Odinarchaeia</taxon>
        <taxon>Candidatus Odinarchaeales</taxon>
        <taxon>Candidatus Odinarchaeaceae</taxon>
        <taxon>Candidatus Odinarchaeum</taxon>
    </lineage>
</organism>
<reference evidence="1" key="1">
    <citation type="journal article" date="2017" name="Nature">
        <title>Asgard archaea illuminate the origin of eukaryotic cellular complexity.</title>
        <authorList>
            <person name="Zaremba-Niedzwiedzka K."/>
            <person name="Caceres E.F."/>
            <person name="Saw J.H."/>
            <person name="Backstrom D."/>
            <person name="Juzokaite L."/>
            <person name="Vancaester E."/>
            <person name="Seitz K.W."/>
            <person name="Anantharaman K."/>
            <person name="Starnawski P."/>
            <person name="Kjeldsen K.U."/>
            <person name="Scott M.B."/>
            <person name="Nunoura T."/>
            <person name="Banfield J.F."/>
            <person name="Schramm A."/>
            <person name="Baker B.J."/>
            <person name="Spang A."/>
            <person name="Ettema T.J.G."/>
        </authorList>
    </citation>
    <scope>NUCLEOTIDE SEQUENCE</scope>
    <source>
        <strain evidence="1">LCB_4</strain>
    </source>
</reference>
<accession>A0AAF0D3U0</accession>
<dbReference type="Gene3D" id="3.10.20.30">
    <property type="match status" value="1"/>
</dbReference>
<evidence type="ECO:0000313" key="1">
    <source>
        <dbReference type="EMBL" id="WEU40940.1"/>
    </source>
</evidence>
<dbReference type="Proteomes" id="UP000186851">
    <property type="component" value="Chromosome"/>
</dbReference>
<dbReference type="EMBL" id="CP091871">
    <property type="protein sequence ID" value="WEU40940.1"/>
    <property type="molecule type" value="Genomic_DNA"/>
</dbReference>
<dbReference type="InterPro" id="IPR012675">
    <property type="entry name" value="Beta-grasp_dom_sf"/>
</dbReference>
<dbReference type="InterPro" id="IPR003749">
    <property type="entry name" value="ThiS/MoaD-like"/>
</dbReference>
<evidence type="ECO:0000313" key="2">
    <source>
        <dbReference type="Proteomes" id="UP000186851"/>
    </source>
</evidence>
<dbReference type="Pfam" id="PF02597">
    <property type="entry name" value="ThiS"/>
    <property type="match status" value="1"/>
</dbReference>
<reference evidence="1" key="2">
    <citation type="journal article" date="2022" name="Nat. Microbiol.">
        <title>A closed Candidatus Odinarchaeum chromosome exposes Asgard archaeal viruses.</title>
        <authorList>
            <person name="Tamarit D."/>
            <person name="Caceres E.F."/>
            <person name="Krupovic M."/>
            <person name="Nijland R."/>
            <person name="Eme L."/>
            <person name="Robinson N.P."/>
            <person name="Ettema T.J.G."/>
        </authorList>
    </citation>
    <scope>NUCLEOTIDE SEQUENCE</scope>
    <source>
        <strain evidence="1">LCB_4</strain>
    </source>
</reference>
<dbReference type="KEGG" id="oyw:OdinLCB4_003265"/>
<dbReference type="PANTHER" id="PTHR38031:SF1">
    <property type="entry name" value="SULFUR CARRIER PROTEIN CYSO"/>
    <property type="match status" value="1"/>
</dbReference>
<dbReference type="InterPro" id="IPR052045">
    <property type="entry name" value="Sulfur_Carrier/Prot_Modifier"/>
</dbReference>
<dbReference type="InterPro" id="IPR016155">
    <property type="entry name" value="Mopterin_synth/thiamin_S_b"/>
</dbReference>
<proteinExistence type="predicted"/>
<dbReference type="SUPFAM" id="SSF54285">
    <property type="entry name" value="MoaD/ThiS"/>
    <property type="match status" value="1"/>
</dbReference>
<protein>
    <submittedName>
        <fullName evidence="1">MoaD family protein</fullName>
    </submittedName>
</protein>
<dbReference type="PANTHER" id="PTHR38031">
    <property type="entry name" value="SULFUR CARRIER PROTEIN SLR0821-RELATED"/>
    <property type="match status" value="1"/>
</dbReference>
<name>A0AAF0D3U0_ODILC</name>
<sequence length="94" mass="10134">MVDLTVKFLSTFKEVAGTDEMKLPVSEGFRVEGLLDLLESKGVRVKHHIQSGGSVYSTSLLIFVNGFEISVLNGLATELKNGDIVTFIPVVHGG</sequence>
<dbReference type="InterPro" id="IPR010038">
    <property type="entry name" value="MoaD_arc-typ"/>
</dbReference>
<dbReference type="AlphaFoldDB" id="A0AAF0D3U0"/>
<gene>
    <name evidence="1" type="ORF">OdinLCB4_003265</name>
</gene>